<dbReference type="EMBL" id="JAULSW010000003">
    <property type="protein sequence ID" value="KAK3387824.1"/>
    <property type="molecule type" value="Genomic_DNA"/>
</dbReference>
<keyword evidence="3" id="KW-1185">Reference proteome</keyword>
<name>A0AAE0NUM5_9PEZI</name>
<keyword evidence="1" id="KW-1133">Transmembrane helix</keyword>
<evidence type="ECO:0000256" key="1">
    <source>
        <dbReference type="SAM" id="Phobius"/>
    </source>
</evidence>
<reference evidence="2" key="1">
    <citation type="journal article" date="2023" name="Mol. Phylogenet. Evol.">
        <title>Genome-scale phylogeny and comparative genomics of the fungal order Sordariales.</title>
        <authorList>
            <person name="Hensen N."/>
            <person name="Bonometti L."/>
            <person name="Westerberg I."/>
            <person name="Brannstrom I.O."/>
            <person name="Guillou S."/>
            <person name="Cros-Aarteil S."/>
            <person name="Calhoun S."/>
            <person name="Haridas S."/>
            <person name="Kuo A."/>
            <person name="Mondo S."/>
            <person name="Pangilinan J."/>
            <person name="Riley R."/>
            <person name="LaButti K."/>
            <person name="Andreopoulos B."/>
            <person name="Lipzen A."/>
            <person name="Chen C."/>
            <person name="Yan M."/>
            <person name="Daum C."/>
            <person name="Ng V."/>
            <person name="Clum A."/>
            <person name="Steindorff A."/>
            <person name="Ohm R.A."/>
            <person name="Martin F."/>
            <person name="Silar P."/>
            <person name="Natvig D.O."/>
            <person name="Lalanne C."/>
            <person name="Gautier V."/>
            <person name="Ament-Velasquez S.L."/>
            <person name="Kruys A."/>
            <person name="Hutchinson M.I."/>
            <person name="Powell A.J."/>
            <person name="Barry K."/>
            <person name="Miller A.N."/>
            <person name="Grigoriev I.V."/>
            <person name="Debuchy R."/>
            <person name="Gladieux P."/>
            <person name="Hiltunen Thoren M."/>
            <person name="Johannesson H."/>
        </authorList>
    </citation>
    <scope>NUCLEOTIDE SEQUENCE</scope>
    <source>
        <strain evidence="2">CBS 232.78</strain>
    </source>
</reference>
<sequence>MQMMETNNPGFNSQRRRHPHAATWQHMSQDVYSFGEDITLDKLLRRYSPALKGPIPSPRKPQQQHQYQQLQQQQSLHRDLNTLQGEDVSFYVLGKMLNIQITWTTSICEHLEFDARAKQLKMFGLPSYCVLLCLLKPEKTYLDALIGNLLGFDNENEAPDVASSANFFCEILSTYRLIFGQHKDARALMKKYCARGRLFGKFKSPFYGPHPSAFPSKDDSASATDPLLKDLCSKDSRDLALFADLDMVSDLRNLYTLDTDFPYFAERLSHLHQFVQNQLPQDWKILRRERRELRRYWTIWVAMISQLAAVVLGVIGVILGGIQVQIAQRAEAALSRRLEQARNGDRERRGG</sequence>
<reference evidence="2" key="2">
    <citation type="submission" date="2023-06" db="EMBL/GenBank/DDBJ databases">
        <authorList>
            <consortium name="Lawrence Berkeley National Laboratory"/>
            <person name="Haridas S."/>
            <person name="Hensen N."/>
            <person name="Bonometti L."/>
            <person name="Westerberg I."/>
            <person name="Brannstrom I.O."/>
            <person name="Guillou S."/>
            <person name="Cros-Aarteil S."/>
            <person name="Calhoun S."/>
            <person name="Kuo A."/>
            <person name="Mondo S."/>
            <person name="Pangilinan J."/>
            <person name="Riley R."/>
            <person name="LaButti K."/>
            <person name="Andreopoulos B."/>
            <person name="Lipzen A."/>
            <person name="Chen C."/>
            <person name="Yanf M."/>
            <person name="Daum C."/>
            <person name="Ng V."/>
            <person name="Clum A."/>
            <person name="Steindorff A."/>
            <person name="Ohm R."/>
            <person name="Martin F."/>
            <person name="Silar P."/>
            <person name="Natvig D."/>
            <person name="Lalanne C."/>
            <person name="Gautier V."/>
            <person name="Ament-velasquez S.L."/>
            <person name="Kruys A."/>
            <person name="Hutchinson M.I."/>
            <person name="Powell A.J."/>
            <person name="Barry K."/>
            <person name="Miller A.N."/>
            <person name="Grigoriev I.V."/>
            <person name="Debuchy R."/>
            <person name="Gladieux P."/>
            <person name="Thoren M.H."/>
            <person name="Johannesson H."/>
        </authorList>
    </citation>
    <scope>NUCLEOTIDE SEQUENCE</scope>
    <source>
        <strain evidence="2">CBS 232.78</strain>
    </source>
</reference>
<evidence type="ECO:0000313" key="2">
    <source>
        <dbReference type="EMBL" id="KAK3387824.1"/>
    </source>
</evidence>
<comment type="caution">
    <text evidence="2">The sequence shown here is derived from an EMBL/GenBank/DDBJ whole genome shotgun (WGS) entry which is preliminary data.</text>
</comment>
<proteinExistence type="predicted"/>
<feature type="transmembrane region" description="Helical" evidence="1">
    <location>
        <begin position="297"/>
        <end position="322"/>
    </location>
</feature>
<keyword evidence="1" id="KW-0812">Transmembrane</keyword>
<protein>
    <submittedName>
        <fullName evidence="2">Uncharacterized protein</fullName>
    </submittedName>
</protein>
<dbReference type="Proteomes" id="UP001285441">
    <property type="component" value="Unassembled WGS sequence"/>
</dbReference>
<keyword evidence="1" id="KW-0472">Membrane</keyword>
<accession>A0AAE0NUM5</accession>
<organism evidence="2 3">
    <name type="scientific">Podospora didyma</name>
    <dbReference type="NCBI Taxonomy" id="330526"/>
    <lineage>
        <taxon>Eukaryota</taxon>
        <taxon>Fungi</taxon>
        <taxon>Dikarya</taxon>
        <taxon>Ascomycota</taxon>
        <taxon>Pezizomycotina</taxon>
        <taxon>Sordariomycetes</taxon>
        <taxon>Sordariomycetidae</taxon>
        <taxon>Sordariales</taxon>
        <taxon>Podosporaceae</taxon>
        <taxon>Podospora</taxon>
    </lineage>
</organism>
<evidence type="ECO:0000313" key="3">
    <source>
        <dbReference type="Proteomes" id="UP001285441"/>
    </source>
</evidence>
<gene>
    <name evidence="2" type="ORF">B0H63DRAFT_470980</name>
</gene>
<dbReference type="AlphaFoldDB" id="A0AAE0NUM5"/>